<sequence>MATRISGFLGGRLQLAQDERGHRVGLDAALLAAATPAAVSGLILDLGAGVGAVGLSAALLAPRARIGLVEIAPAAAALARENIRLNRLEERARVFEADFVDAANRRASGLVYEEADVVLTNPPHHAKGRVRASPDPARALAHVAAVPLADWTRAALALLAPGGSFAMIHRAEALAECLAAMGTKLGGVAILPVSPRDGAAATRVLIRGVKGSKAPLSILPPLILHHSDGAYAPLADAILRGLRPAPL</sequence>
<dbReference type="CDD" id="cd02440">
    <property type="entry name" value="AdoMet_MTases"/>
    <property type="match status" value="1"/>
</dbReference>
<dbReference type="InterPro" id="IPR050210">
    <property type="entry name" value="tRNA_Adenine-N(6)_MTase"/>
</dbReference>
<keyword evidence="5" id="KW-0808">Transferase</keyword>
<dbReference type="AlphaFoldDB" id="A0A1W6MTJ8"/>
<dbReference type="OrthoDB" id="5489421at2"/>
<keyword evidence="3" id="KW-0175">Coiled coil</keyword>
<dbReference type="Pfam" id="PF05175">
    <property type="entry name" value="MTS"/>
    <property type="match status" value="1"/>
</dbReference>
<evidence type="ECO:0000313" key="6">
    <source>
        <dbReference type="Proteomes" id="UP000193978"/>
    </source>
</evidence>
<dbReference type="EMBL" id="CP019948">
    <property type="protein sequence ID" value="ARN80918.1"/>
    <property type="molecule type" value="Genomic_DNA"/>
</dbReference>
<keyword evidence="1 5" id="KW-0489">Methyltransferase</keyword>
<name>A0A1W6MTJ8_9HYPH</name>
<accession>A0A1W6MTJ8</accession>
<evidence type="ECO:0000259" key="4">
    <source>
        <dbReference type="Pfam" id="PF05175"/>
    </source>
</evidence>
<dbReference type="PANTHER" id="PTHR47739">
    <property type="entry name" value="TRNA1(VAL) (ADENINE(37)-N6)-METHYLTRANSFERASE"/>
    <property type="match status" value="1"/>
</dbReference>
<evidence type="ECO:0000256" key="3">
    <source>
        <dbReference type="SAM" id="Coils"/>
    </source>
</evidence>
<evidence type="ECO:0000256" key="2">
    <source>
        <dbReference type="ARBA" id="ARBA00022691"/>
    </source>
</evidence>
<gene>
    <name evidence="5" type="ORF">B1812_07340</name>
</gene>
<dbReference type="SUPFAM" id="SSF53335">
    <property type="entry name" value="S-adenosyl-L-methionine-dependent methyltransferases"/>
    <property type="match status" value="1"/>
</dbReference>
<organism evidence="5 6">
    <name type="scientific">Methylocystis bryophila</name>
    <dbReference type="NCBI Taxonomy" id="655015"/>
    <lineage>
        <taxon>Bacteria</taxon>
        <taxon>Pseudomonadati</taxon>
        <taxon>Pseudomonadota</taxon>
        <taxon>Alphaproteobacteria</taxon>
        <taxon>Hyphomicrobiales</taxon>
        <taxon>Methylocystaceae</taxon>
        <taxon>Methylocystis</taxon>
    </lineage>
</organism>
<dbReference type="PANTHER" id="PTHR47739:SF1">
    <property type="entry name" value="TRNA1(VAL) (ADENINE(37)-N6)-METHYLTRANSFERASE"/>
    <property type="match status" value="1"/>
</dbReference>
<dbReference type="GO" id="GO:0032259">
    <property type="term" value="P:methylation"/>
    <property type="evidence" value="ECO:0007669"/>
    <property type="project" value="UniProtKB-KW"/>
</dbReference>
<keyword evidence="2" id="KW-0949">S-adenosyl-L-methionine</keyword>
<feature type="domain" description="Methyltransferase small" evidence="4">
    <location>
        <begin position="28"/>
        <end position="131"/>
    </location>
</feature>
<dbReference type="Proteomes" id="UP000193978">
    <property type="component" value="Chromosome"/>
</dbReference>
<feature type="coiled-coil region" evidence="3">
    <location>
        <begin position="78"/>
        <end position="105"/>
    </location>
</feature>
<dbReference type="STRING" id="655015.B1812_07340"/>
<dbReference type="KEGG" id="mbry:B1812_07340"/>
<keyword evidence="6" id="KW-1185">Reference proteome</keyword>
<reference evidence="5 6" key="1">
    <citation type="submission" date="2017-02" db="EMBL/GenBank/DDBJ databases">
        <authorList>
            <person name="Peterson S.W."/>
        </authorList>
    </citation>
    <scope>NUCLEOTIDE SEQUENCE [LARGE SCALE GENOMIC DNA]</scope>
    <source>
        <strain evidence="5 6">S285</strain>
    </source>
</reference>
<dbReference type="InterPro" id="IPR007848">
    <property type="entry name" value="Small_mtfrase_dom"/>
</dbReference>
<dbReference type="Gene3D" id="3.40.50.150">
    <property type="entry name" value="Vaccinia Virus protein VP39"/>
    <property type="match status" value="1"/>
</dbReference>
<proteinExistence type="predicted"/>
<dbReference type="GO" id="GO:0008168">
    <property type="term" value="F:methyltransferase activity"/>
    <property type="evidence" value="ECO:0007669"/>
    <property type="project" value="UniProtKB-KW"/>
</dbReference>
<evidence type="ECO:0000256" key="1">
    <source>
        <dbReference type="ARBA" id="ARBA00022603"/>
    </source>
</evidence>
<protein>
    <submittedName>
        <fullName evidence="5">Methyltransferase</fullName>
    </submittedName>
</protein>
<evidence type="ECO:0000313" key="5">
    <source>
        <dbReference type="EMBL" id="ARN80918.1"/>
    </source>
</evidence>
<dbReference type="InterPro" id="IPR029063">
    <property type="entry name" value="SAM-dependent_MTases_sf"/>
</dbReference>